<evidence type="ECO:0000256" key="3">
    <source>
        <dbReference type="ARBA" id="ARBA00023163"/>
    </source>
</evidence>
<dbReference type="InterPro" id="IPR036390">
    <property type="entry name" value="WH_DNA-bd_sf"/>
</dbReference>
<evidence type="ECO:0000313" key="5">
    <source>
        <dbReference type="EMBL" id="MVT08264.1"/>
    </source>
</evidence>
<dbReference type="Gene3D" id="1.10.10.10">
    <property type="entry name" value="Winged helix-like DNA-binding domain superfamily/Winged helix DNA-binding domain"/>
    <property type="match status" value="1"/>
</dbReference>
<dbReference type="InterPro" id="IPR036388">
    <property type="entry name" value="WH-like_DNA-bd_sf"/>
</dbReference>
<dbReference type="PANTHER" id="PTHR33204:SF29">
    <property type="entry name" value="TRANSCRIPTIONAL REGULATOR"/>
    <property type="match status" value="1"/>
</dbReference>
<reference evidence="5 6" key="1">
    <citation type="submission" date="2019-12" db="EMBL/GenBank/DDBJ databases">
        <title>Chitinophaga sp. strain ysch24 (GDMCC 1.1355), whole genome shotgun sequence.</title>
        <authorList>
            <person name="Zhang X."/>
        </authorList>
    </citation>
    <scope>NUCLEOTIDE SEQUENCE [LARGE SCALE GENOMIC DNA]</scope>
    <source>
        <strain evidence="6">ysch24</strain>
    </source>
</reference>
<dbReference type="AlphaFoldDB" id="A0A7K1U1L3"/>
<dbReference type="PANTHER" id="PTHR33204">
    <property type="entry name" value="TRANSCRIPTIONAL REGULATOR, MARR FAMILY"/>
    <property type="match status" value="1"/>
</dbReference>
<comment type="caution">
    <text evidence="5">The sequence shown here is derived from an EMBL/GenBank/DDBJ whole genome shotgun (WGS) entry which is preliminary data.</text>
</comment>
<evidence type="ECO:0000256" key="1">
    <source>
        <dbReference type="ARBA" id="ARBA00023015"/>
    </source>
</evidence>
<dbReference type="SUPFAM" id="SSF46785">
    <property type="entry name" value="Winged helix' DNA-binding domain"/>
    <property type="match status" value="1"/>
</dbReference>
<sequence>MSRRKENSTNSINRQVLQDFCGVVYTLDMIGGRWKMLILYKLGLRKKRFSELKKELPNISERMLTLQLKELEKDNLIIRTVYPETPVRVEYELTESAKVLSPIWHAMEKWADAHR</sequence>
<evidence type="ECO:0000256" key="2">
    <source>
        <dbReference type="ARBA" id="ARBA00023125"/>
    </source>
</evidence>
<evidence type="ECO:0000313" key="6">
    <source>
        <dbReference type="Proteomes" id="UP000461730"/>
    </source>
</evidence>
<dbReference type="PROSITE" id="PS51118">
    <property type="entry name" value="HTH_HXLR"/>
    <property type="match status" value="1"/>
</dbReference>
<name>A0A7K1U1L3_9BACT</name>
<keyword evidence="3" id="KW-0804">Transcription</keyword>
<keyword evidence="1" id="KW-0805">Transcription regulation</keyword>
<feature type="domain" description="HTH hxlR-type" evidence="4">
    <location>
        <begin position="21"/>
        <end position="115"/>
    </location>
</feature>
<dbReference type="InterPro" id="IPR002577">
    <property type="entry name" value="HTH_HxlR"/>
</dbReference>
<dbReference type="RefSeq" id="WP_157305688.1">
    <property type="nucleotide sequence ID" value="NZ_WRXN01000003.1"/>
</dbReference>
<protein>
    <submittedName>
        <fullName evidence="5">Transcriptional regulator</fullName>
    </submittedName>
</protein>
<evidence type="ECO:0000259" key="4">
    <source>
        <dbReference type="PROSITE" id="PS51118"/>
    </source>
</evidence>
<dbReference type="Proteomes" id="UP000461730">
    <property type="component" value="Unassembled WGS sequence"/>
</dbReference>
<dbReference type="EMBL" id="WRXN01000003">
    <property type="protein sequence ID" value="MVT08264.1"/>
    <property type="molecule type" value="Genomic_DNA"/>
</dbReference>
<accession>A0A7K1U1L3</accession>
<dbReference type="Pfam" id="PF01638">
    <property type="entry name" value="HxlR"/>
    <property type="match status" value="1"/>
</dbReference>
<organism evidence="5 6">
    <name type="scientific">Chitinophaga tropicalis</name>
    <dbReference type="NCBI Taxonomy" id="2683588"/>
    <lineage>
        <taxon>Bacteria</taxon>
        <taxon>Pseudomonadati</taxon>
        <taxon>Bacteroidota</taxon>
        <taxon>Chitinophagia</taxon>
        <taxon>Chitinophagales</taxon>
        <taxon>Chitinophagaceae</taxon>
        <taxon>Chitinophaga</taxon>
    </lineage>
</organism>
<keyword evidence="6" id="KW-1185">Reference proteome</keyword>
<proteinExistence type="predicted"/>
<keyword evidence="2" id="KW-0238">DNA-binding</keyword>
<gene>
    <name evidence="5" type="ORF">GO493_08335</name>
</gene>
<dbReference type="GO" id="GO:0003677">
    <property type="term" value="F:DNA binding"/>
    <property type="evidence" value="ECO:0007669"/>
    <property type="project" value="UniProtKB-KW"/>
</dbReference>